<evidence type="ECO:0000256" key="1">
    <source>
        <dbReference type="SAM" id="MobiDB-lite"/>
    </source>
</evidence>
<evidence type="ECO:0000313" key="3">
    <source>
        <dbReference type="EMBL" id="PIN07112.1"/>
    </source>
</evidence>
<evidence type="ECO:0000313" key="4">
    <source>
        <dbReference type="Proteomes" id="UP000231279"/>
    </source>
</evidence>
<keyword evidence="4" id="KW-1185">Reference proteome</keyword>
<proteinExistence type="predicted"/>
<feature type="chain" id="PRO_5013829586" description="Late nodulin" evidence="2">
    <location>
        <begin position="25"/>
        <end position="88"/>
    </location>
</feature>
<evidence type="ECO:0000256" key="2">
    <source>
        <dbReference type="SAM" id="SignalP"/>
    </source>
</evidence>
<sequence>MATMKMVFLSIILLVLFGTQLISAAIFRRCNTDADCNPPLPNSNDCKEKVCLNTYCFCKQGGLSQKALTNEGRKEGENEGDFEKKFFP</sequence>
<keyword evidence="2" id="KW-0732">Signal</keyword>
<comment type="caution">
    <text evidence="3">The sequence shown here is derived from an EMBL/GenBank/DDBJ whole genome shotgun (WGS) entry which is preliminary data.</text>
</comment>
<protein>
    <recommendedName>
        <fullName evidence="5">Late nodulin</fullName>
    </recommendedName>
</protein>
<dbReference type="EMBL" id="NKXS01004210">
    <property type="protein sequence ID" value="PIN07112.1"/>
    <property type="molecule type" value="Genomic_DNA"/>
</dbReference>
<reference evidence="4" key="1">
    <citation type="journal article" date="2018" name="Gigascience">
        <title>Genome assembly of the Pink Ipe (Handroanthus impetiginosus, Bignoniaceae), a highly valued, ecologically keystone Neotropical timber forest tree.</title>
        <authorList>
            <person name="Silva-Junior O.B."/>
            <person name="Grattapaglia D."/>
            <person name="Novaes E."/>
            <person name="Collevatti R.G."/>
        </authorList>
    </citation>
    <scope>NUCLEOTIDE SEQUENCE [LARGE SCALE GENOMIC DNA]</scope>
    <source>
        <strain evidence="4">cv. UFG-1</strain>
    </source>
</reference>
<evidence type="ECO:0008006" key="5">
    <source>
        <dbReference type="Google" id="ProtNLM"/>
    </source>
</evidence>
<accession>A0A2G9GPH4</accession>
<gene>
    <name evidence="3" type="ORF">CDL12_20328</name>
</gene>
<organism evidence="3 4">
    <name type="scientific">Handroanthus impetiginosus</name>
    <dbReference type="NCBI Taxonomy" id="429701"/>
    <lineage>
        <taxon>Eukaryota</taxon>
        <taxon>Viridiplantae</taxon>
        <taxon>Streptophyta</taxon>
        <taxon>Embryophyta</taxon>
        <taxon>Tracheophyta</taxon>
        <taxon>Spermatophyta</taxon>
        <taxon>Magnoliopsida</taxon>
        <taxon>eudicotyledons</taxon>
        <taxon>Gunneridae</taxon>
        <taxon>Pentapetalae</taxon>
        <taxon>asterids</taxon>
        <taxon>lamiids</taxon>
        <taxon>Lamiales</taxon>
        <taxon>Bignoniaceae</taxon>
        <taxon>Crescentiina</taxon>
        <taxon>Tabebuia alliance</taxon>
        <taxon>Handroanthus</taxon>
    </lineage>
</organism>
<feature type="compositionally biased region" description="Basic and acidic residues" evidence="1">
    <location>
        <begin position="71"/>
        <end position="88"/>
    </location>
</feature>
<name>A0A2G9GPH4_9LAMI</name>
<dbReference type="AlphaFoldDB" id="A0A2G9GPH4"/>
<feature type="signal peptide" evidence="2">
    <location>
        <begin position="1"/>
        <end position="24"/>
    </location>
</feature>
<dbReference type="Proteomes" id="UP000231279">
    <property type="component" value="Unassembled WGS sequence"/>
</dbReference>
<feature type="region of interest" description="Disordered" evidence="1">
    <location>
        <begin position="69"/>
        <end position="88"/>
    </location>
</feature>